<dbReference type="SMART" id="SM01360">
    <property type="entry name" value="A2M"/>
    <property type="match status" value="1"/>
</dbReference>
<proteinExistence type="predicted"/>
<gene>
    <name evidence="2" type="ORF">DUPY_41880</name>
</gene>
<sequence>MLDADGVASVEVPLNDSLTAFRIVAIASAEAGLFGTGQAEVRSTQDLMLLSGLPTLVREGDRLRAIYTVRNTTGAALDVALTAKAGAQSLPTQKVTLAAGQAKEIGWDYQVPAGVTALAWEVGASANAGNGARDSIKVSQKVAPAVPVRTTQATLLQLDGKQSMAVRLPDDALPGRGAVQAQFSARLGGDLPGVRDFMRDYPYRCFEQVASRAIALHDPALWRSAVATLPAHLDSNGLVKYFAPMLHGSDSLTAYVLSASQEAGYELPAELKARMESGLQSFVRGKLSLESPLPTADLAVRKVAALEALSRSNAINHDDLESFTVAPNLWPTSAVIDWYLVLKRSPKLPQQAKRLGEAEQILRARLNLQGTTMGFSTERTDNWWWLMSSADSNANRLLLAMADNPAWRADMGRLARGALGRQRAGHWDTTVSNAWGVLAMDRFSSVFEREPVTGSASATLGGTSKSVNFAPPAQVDAAGVEVNANAATTTVALPWPKGSGTLELAHAGTGKPWVTVRTLAALPLKAPVSSGYTIAKTITPVEQKTRGVWSRGDVYRVRLELQAQSDMTWVVVDDPIPASATVLGSGLGRDSALLDQGNRKAGWAWLAFEERSFDGYRAFYQFVPKGKWSVEYTVRLNNPGQFNLPPTRVEALYSPEMFGAAPNAQVVVK</sequence>
<accession>A0A1E7WD73</accession>
<dbReference type="GO" id="GO:0004866">
    <property type="term" value="F:endopeptidase inhibitor activity"/>
    <property type="evidence" value="ECO:0007669"/>
    <property type="project" value="InterPro"/>
</dbReference>
<evidence type="ECO:0000259" key="1">
    <source>
        <dbReference type="SMART" id="SM01360"/>
    </source>
</evidence>
<dbReference type="AlphaFoldDB" id="A0A1E7WD73"/>
<dbReference type="InterPro" id="IPR001599">
    <property type="entry name" value="Macroglobln_a2"/>
</dbReference>
<dbReference type="PANTHER" id="PTHR40094">
    <property type="entry name" value="ALPHA-2-MACROGLOBULIN HOMOLOG"/>
    <property type="match status" value="1"/>
</dbReference>
<organism evidence="2 3">
    <name type="scientific">Duganella phyllosphaerae</name>
    <dbReference type="NCBI Taxonomy" id="762836"/>
    <lineage>
        <taxon>Bacteria</taxon>
        <taxon>Pseudomonadati</taxon>
        <taxon>Pseudomonadota</taxon>
        <taxon>Betaproteobacteria</taxon>
        <taxon>Burkholderiales</taxon>
        <taxon>Oxalobacteraceae</taxon>
        <taxon>Telluria group</taxon>
        <taxon>Duganella</taxon>
    </lineage>
</organism>
<dbReference type="Pfam" id="PF17973">
    <property type="entry name" value="bMG10"/>
    <property type="match status" value="1"/>
</dbReference>
<dbReference type="PANTHER" id="PTHR40094:SF1">
    <property type="entry name" value="UBIQUITIN DOMAIN-CONTAINING PROTEIN"/>
    <property type="match status" value="1"/>
</dbReference>
<keyword evidence="3" id="KW-1185">Reference proteome</keyword>
<evidence type="ECO:0000313" key="3">
    <source>
        <dbReference type="Proteomes" id="UP000175989"/>
    </source>
</evidence>
<dbReference type="EMBL" id="LROM01000118">
    <property type="protein sequence ID" value="OEZ95882.1"/>
    <property type="molecule type" value="Genomic_DNA"/>
</dbReference>
<dbReference type="InterPro" id="IPR051802">
    <property type="entry name" value="YfhM-like"/>
</dbReference>
<dbReference type="PATRIC" id="fig|762836.4.peg.4314"/>
<comment type="caution">
    <text evidence="2">The sequence shown here is derived from an EMBL/GenBank/DDBJ whole genome shotgun (WGS) entry which is preliminary data.</text>
</comment>
<dbReference type="InterPro" id="IPR041246">
    <property type="entry name" value="Bact_MG10"/>
</dbReference>
<dbReference type="Pfam" id="PF00207">
    <property type="entry name" value="A2M"/>
    <property type="match status" value="1"/>
</dbReference>
<name>A0A1E7WD73_9BURK</name>
<feature type="domain" description="Alpha-2-macroglobulin" evidence="1">
    <location>
        <begin position="1"/>
        <end position="83"/>
    </location>
</feature>
<protein>
    <submittedName>
        <fullName evidence="2">Alpha-2-macroglobulin family protein</fullName>
    </submittedName>
</protein>
<reference evidence="3" key="1">
    <citation type="journal article" date="2016" name="Front. Microbiol.">
        <title>Molecular Keys to the Janthinobacterium and Duganella spp. Interaction with the Plant Pathogen Fusarium graminearum.</title>
        <authorList>
            <person name="Haack F.S."/>
            <person name="Poehlein A."/>
            <person name="Kroger C."/>
            <person name="Voigt C.A."/>
            <person name="Piepenbring M."/>
            <person name="Bode H.B."/>
            <person name="Daniel R."/>
            <person name="Schafer W."/>
            <person name="Streit W.R."/>
        </authorList>
    </citation>
    <scope>NUCLEOTIDE SEQUENCE [LARGE SCALE GENOMIC DNA]</scope>
    <source>
        <strain evidence="3">T54</strain>
    </source>
</reference>
<dbReference type="Proteomes" id="UP000175989">
    <property type="component" value="Unassembled WGS sequence"/>
</dbReference>
<evidence type="ECO:0000313" key="2">
    <source>
        <dbReference type="EMBL" id="OEZ95882.1"/>
    </source>
</evidence>